<name>A0ABT7SQV9_9GAMM</name>
<accession>A0ABT7SQV9</accession>
<evidence type="ECO:0000313" key="2">
    <source>
        <dbReference type="Proteomes" id="UP001241056"/>
    </source>
</evidence>
<organism evidence="1 2">
    <name type="scientific">Thiopseudomonas acetoxidans</name>
    <dbReference type="NCBI Taxonomy" id="3041622"/>
    <lineage>
        <taxon>Bacteria</taxon>
        <taxon>Pseudomonadati</taxon>
        <taxon>Pseudomonadota</taxon>
        <taxon>Gammaproteobacteria</taxon>
        <taxon>Pseudomonadales</taxon>
        <taxon>Pseudomonadaceae</taxon>
        <taxon>Thiopseudomonas</taxon>
    </lineage>
</organism>
<dbReference type="Proteomes" id="UP001241056">
    <property type="component" value="Unassembled WGS sequence"/>
</dbReference>
<dbReference type="InterPro" id="IPR049204">
    <property type="entry name" value="DUF6858"/>
</dbReference>
<gene>
    <name evidence="1" type="ORF">QEZ41_09915</name>
</gene>
<comment type="caution">
    <text evidence="1">The sequence shown here is derived from an EMBL/GenBank/DDBJ whole genome shotgun (WGS) entry which is preliminary data.</text>
</comment>
<proteinExistence type="predicted"/>
<sequence>MQFSNFLDKYPTYSFTLAKNTTRFNSVDEIIAVLEDKISADPIACQIAVFDHHAHTSALPNGEIAENIQAAKSLVFCFGIKLPSPQAMAPRPRSFGVCELTDSFVITFMQAPNPQMNEVMQGWVKALAE</sequence>
<protein>
    <submittedName>
        <fullName evidence="1">Uncharacterized protein</fullName>
    </submittedName>
</protein>
<dbReference type="RefSeq" id="WP_289411341.1">
    <property type="nucleotide sequence ID" value="NZ_JAUCDY010000013.1"/>
</dbReference>
<dbReference type="Pfam" id="PF21651">
    <property type="entry name" value="DUF6858"/>
    <property type="match status" value="1"/>
</dbReference>
<keyword evidence="2" id="KW-1185">Reference proteome</keyword>
<evidence type="ECO:0000313" key="1">
    <source>
        <dbReference type="EMBL" id="MDM7858583.1"/>
    </source>
</evidence>
<dbReference type="EMBL" id="JAUCDY010000013">
    <property type="protein sequence ID" value="MDM7858583.1"/>
    <property type="molecule type" value="Genomic_DNA"/>
</dbReference>
<reference evidence="1 2" key="1">
    <citation type="submission" date="2023-06" db="EMBL/GenBank/DDBJ databases">
        <title>Thiopseudomonas sp. CY1220 draft genome sequence.</title>
        <authorList>
            <person name="Zhao G."/>
            <person name="An M."/>
        </authorList>
    </citation>
    <scope>NUCLEOTIDE SEQUENCE [LARGE SCALE GENOMIC DNA]</scope>
    <source>
        <strain evidence="1 2">CY1220</strain>
    </source>
</reference>